<dbReference type="AlphaFoldDB" id="M2AY96"/>
<dbReference type="PATRIC" id="fig|999437.3.peg.2499"/>
<comment type="caution">
    <text evidence="1">The sequence shown here is derived from an EMBL/GenBank/DDBJ whole genome shotgun (WGS) entry which is preliminary data.</text>
</comment>
<proteinExistence type="predicted"/>
<protein>
    <submittedName>
        <fullName evidence="1">Uncharacterized protein</fullName>
    </submittedName>
</protein>
<accession>M2AY96</accession>
<dbReference type="Proteomes" id="UP000016183">
    <property type="component" value="Unassembled WGS sequence"/>
</dbReference>
<organism evidence="1 2">
    <name type="scientific">Treponema denticola SP33</name>
    <dbReference type="NCBI Taxonomy" id="999437"/>
    <lineage>
        <taxon>Bacteria</taxon>
        <taxon>Pseudomonadati</taxon>
        <taxon>Spirochaetota</taxon>
        <taxon>Spirochaetia</taxon>
        <taxon>Spirochaetales</taxon>
        <taxon>Treponemataceae</taxon>
        <taxon>Treponema</taxon>
    </lineage>
</organism>
<dbReference type="HOGENOM" id="CLU_1509966_0_0_12"/>
<dbReference type="EMBL" id="AGDZ01000028">
    <property type="protein sequence ID" value="EMB22085.1"/>
    <property type="molecule type" value="Genomic_DNA"/>
</dbReference>
<dbReference type="RefSeq" id="WP_010697455.1">
    <property type="nucleotide sequence ID" value="NZ_KB442454.1"/>
</dbReference>
<name>M2AY96_TREDN</name>
<sequence>MFLKRKKNIFICVLFCIFLIQIYSNDVSEVKINDGPIILRGKKFEFYKAHTKEDIEKNIGKPTFYRHKQGRYDVVYEDDGFIISLTNDGIFEYIGINFEIVHRADVKGLIIERGNTYSQIIKKLEKKKVDFTVTEDSNKSIYITVKFFTKNIGNTQLEIWFPDKKNSEIIGLIYARADQ</sequence>
<evidence type="ECO:0000313" key="2">
    <source>
        <dbReference type="Proteomes" id="UP000016183"/>
    </source>
</evidence>
<reference evidence="1 2" key="1">
    <citation type="submission" date="2012-01" db="EMBL/GenBank/DDBJ databases">
        <title>The Genome Sequence of Treponema denticola SP33.</title>
        <authorList>
            <consortium name="The Broad Institute Genome Sequencing Platform"/>
            <person name="Earl A."/>
            <person name="Ward D."/>
            <person name="Feldgarden M."/>
            <person name="Gevers D."/>
            <person name="Blanton J.M."/>
            <person name="Fenno C.J."/>
            <person name="Baranova O.V."/>
            <person name="Mathney J."/>
            <person name="Dewhirst F.E."/>
            <person name="Izard J."/>
            <person name="Young S.K."/>
            <person name="Zeng Q."/>
            <person name="Gargeya S."/>
            <person name="Fitzgerald M."/>
            <person name="Haas B."/>
            <person name="Abouelleil A."/>
            <person name="Alvarado L."/>
            <person name="Arachchi H.M."/>
            <person name="Berlin A."/>
            <person name="Chapman S.B."/>
            <person name="Gearin G."/>
            <person name="Goldberg J."/>
            <person name="Griggs A."/>
            <person name="Gujja S."/>
            <person name="Hansen M."/>
            <person name="Heiman D."/>
            <person name="Howarth C."/>
            <person name="Larimer J."/>
            <person name="Lui A."/>
            <person name="MacDonald P.J.P."/>
            <person name="McCowen C."/>
            <person name="Montmayeur A."/>
            <person name="Murphy C."/>
            <person name="Neiman D."/>
            <person name="Pearson M."/>
            <person name="Priest M."/>
            <person name="Roberts A."/>
            <person name="Saif S."/>
            <person name="Shea T."/>
            <person name="Sisk P."/>
            <person name="Stolte C."/>
            <person name="Sykes S."/>
            <person name="Wortman J."/>
            <person name="Nusbaum C."/>
            <person name="Birren B."/>
        </authorList>
    </citation>
    <scope>NUCLEOTIDE SEQUENCE [LARGE SCALE GENOMIC DNA]</scope>
    <source>
        <strain evidence="1 2">SP33</strain>
    </source>
</reference>
<gene>
    <name evidence="1" type="ORF">HMPREF9733_02422</name>
</gene>
<evidence type="ECO:0000313" key="1">
    <source>
        <dbReference type="EMBL" id="EMB22085.1"/>
    </source>
</evidence>
<dbReference type="OrthoDB" id="362847at2"/>